<keyword evidence="1" id="KW-1133">Transmembrane helix</keyword>
<dbReference type="Proteomes" id="UP000011754">
    <property type="component" value="Unassembled WGS sequence"/>
</dbReference>
<comment type="caution">
    <text evidence="2">The sequence shown here is derived from an EMBL/GenBank/DDBJ whole genome shotgun (WGS) entry which is preliminary data.</text>
</comment>
<organism evidence="2 3">
    <name type="scientific">Leptospira interrogans serovar Lora str. TE 1992</name>
    <dbReference type="NCBI Taxonomy" id="1193028"/>
    <lineage>
        <taxon>Bacteria</taxon>
        <taxon>Pseudomonadati</taxon>
        <taxon>Spirochaetota</taxon>
        <taxon>Spirochaetia</taxon>
        <taxon>Leptospirales</taxon>
        <taxon>Leptospiraceae</taxon>
        <taxon>Leptospira</taxon>
    </lineage>
</organism>
<feature type="transmembrane region" description="Helical" evidence="1">
    <location>
        <begin position="12"/>
        <end position="33"/>
    </location>
</feature>
<keyword evidence="1" id="KW-0472">Membrane</keyword>
<dbReference type="AlphaFoldDB" id="M3CT37"/>
<accession>M3CT37</accession>
<keyword evidence="2" id="KW-0449">Lipoprotein</keyword>
<sequence>MFWNWNRNRVRTFSVFVFSAGVFASISCIFLFFPSIELLFGKLSCGF</sequence>
<reference evidence="2 3" key="1">
    <citation type="submission" date="2013-01" db="EMBL/GenBank/DDBJ databases">
        <authorList>
            <person name="Harkins D.M."/>
            <person name="Durkin A.S."/>
            <person name="Brinkac L.M."/>
            <person name="Haft D.H."/>
            <person name="Selengut J.D."/>
            <person name="Sanka R."/>
            <person name="DePew J."/>
            <person name="Purushe J."/>
            <person name="Hartskeerl R.A."/>
            <person name="Ahmed A."/>
            <person name="van der Linden H."/>
            <person name="Goris M.G.A."/>
            <person name="Vinetz J.M."/>
            <person name="Sutton G.G."/>
            <person name="Nierman W.C."/>
            <person name="Fouts D.E."/>
        </authorList>
    </citation>
    <scope>NUCLEOTIDE SEQUENCE [LARGE SCALE GENOMIC DNA]</scope>
    <source>
        <strain evidence="2 3">TE 1992</strain>
    </source>
</reference>
<keyword evidence="1" id="KW-0812">Transmembrane</keyword>
<evidence type="ECO:0000256" key="1">
    <source>
        <dbReference type="SAM" id="Phobius"/>
    </source>
</evidence>
<dbReference type="EMBL" id="AKWW02000005">
    <property type="protein sequence ID" value="EMF44814.1"/>
    <property type="molecule type" value="Genomic_DNA"/>
</dbReference>
<name>M3CT37_LEPIR</name>
<protein>
    <submittedName>
        <fullName evidence="2">Putative lipoprotein</fullName>
    </submittedName>
</protein>
<gene>
    <name evidence="2" type="ORF">LEP1GSC067_4787</name>
</gene>
<dbReference type="PROSITE" id="PS51257">
    <property type="entry name" value="PROKAR_LIPOPROTEIN"/>
    <property type="match status" value="1"/>
</dbReference>
<evidence type="ECO:0000313" key="3">
    <source>
        <dbReference type="Proteomes" id="UP000011754"/>
    </source>
</evidence>
<proteinExistence type="predicted"/>
<evidence type="ECO:0000313" key="2">
    <source>
        <dbReference type="EMBL" id="EMF44814.1"/>
    </source>
</evidence>